<dbReference type="EMBL" id="MFZO01000002">
    <property type="protein sequence ID" value="OGK25847.1"/>
    <property type="molecule type" value="Genomic_DNA"/>
</dbReference>
<comment type="caution">
    <text evidence="1">The sequence shown here is derived from an EMBL/GenBank/DDBJ whole genome shotgun (WGS) entry which is preliminary data.</text>
</comment>
<reference evidence="1 2" key="1">
    <citation type="journal article" date="2016" name="Nat. Commun.">
        <title>Thousands of microbial genomes shed light on interconnected biogeochemical processes in an aquifer system.</title>
        <authorList>
            <person name="Anantharaman K."/>
            <person name="Brown C.T."/>
            <person name="Hug L.A."/>
            <person name="Sharon I."/>
            <person name="Castelle C.J."/>
            <person name="Probst A.J."/>
            <person name="Thomas B.C."/>
            <person name="Singh A."/>
            <person name="Wilkins M.J."/>
            <person name="Karaoz U."/>
            <person name="Brodie E.L."/>
            <person name="Williams K.H."/>
            <person name="Hubbard S.S."/>
            <person name="Banfield J.F."/>
        </authorList>
    </citation>
    <scope>NUCLEOTIDE SEQUENCE [LARGE SCALE GENOMIC DNA]</scope>
</reference>
<dbReference type="Proteomes" id="UP000177913">
    <property type="component" value="Unassembled WGS sequence"/>
</dbReference>
<proteinExistence type="predicted"/>
<name>A0A1F7H396_9BACT</name>
<organism evidence="1 2">
    <name type="scientific">Candidatus Roizmanbacteria bacterium RIFCSPHIGHO2_02_FULL_38_11</name>
    <dbReference type="NCBI Taxonomy" id="1802039"/>
    <lineage>
        <taxon>Bacteria</taxon>
        <taxon>Candidatus Roizmaniibacteriota</taxon>
    </lineage>
</organism>
<evidence type="ECO:0000313" key="1">
    <source>
        <dbReference type="EMBL" id="OGK25847.1"/>
    </source>
</evidence>
<dbReference type="AlphaFoldDB" id="A0A1F7H396"/>
<sequence length="1070" mass="119604">MTEKQGQSSESQVNDKQQRQLFTNTVVTLSQQLGQIALDDNPGTFPVITNSILKSVPVLDFVTDGDLALVPRLKRKKNAGLELQASKLNGSKVSTRIDILPVGQVQSGQAKLDELIDIALAISFPCAQRLKPYLQITLPDTRQGLTVLKEISAKVREQIPAKKNSEKLAENFILLEQVLRLLEDELISKFLEDPQTVAGLLDLARSEAQVQLFEASRRRNADQIDGLKNEIIQRKMAKLKETKVIEVIEGEEREFSELDSKLYRIIEESGLADRLPDAREQLRQNIEQRKAEVIDAIVKRRAIRKIAGLMLSDHELRGMATKISGLTEEEILALKDDEGVKVRSRIASQLIDTSSRKLMRLGFTTFPNFKKIFEEKRQKLIQALESGDPFLFMAQLSVGEFELIRTRIPNFFRRRMSAENKALFALAKEELQKKLGAGITDEEILELFAEKLFRSILREFSQEVVDRAIQSLGLDFRRLINDPYSLFDVADEILESVGENKKNTPTKIVRADSVDLETKAKEYEFTIPSITTGKCQLVSAESLLRFGIALAPLQRLEDLEAAIQTSEFAPYFDDSTFRLYPPERKLEMIFSIVGRGAGSKLAGSPLFVLRDDVDGLETSMGASKGEDISTQERYGERVFKNSVRISPLMGVIGRPFSANLPKATRVITEAIDTVSANLEETLIATGRKRIAVEEATDFIKDNLPSLMRPTAVSNPGREVLQMDFFLLYPPDVRRRMIETFIETGSLEGMRDELSELTREGIMRASVFDISGGAGGVGITEFLARRFLGKPSGHMESYLDAVLGAAEARLGKPPRRAVIAPRSADLTLMNFEYLPAEQALRQRDMSDVGISTLELLQTSLESGASQLGVPTLKGTVIQPDTILKRFTFPNEGRGAGYRGDLFLRLPDGVVMTPLNSSRIVASDKRVNLRIVEMMRDELAQFGIDPIPFLDIDLRKGNFDTLSDEITEFMVTNRAAYPEIDFFGVVVKTGDKIPGRERIAGEVISAYPIPASVLHSEEMRRAFIVKKLRELYLRGVSGVIVQPNILSLVADNNGTIAPKFEVKMMAFARPRR</sequence>
<protein>
    <submittedName>
        <fullName evidence="1">Uncharacterized protein</fullName>
    </submittedName>
</protein>
<accession>A0A1F7H396</accession>
<evidence type="ECO:0000313" key="2">
    <source>
        <dbReference type="Proteomes" id="UP000177913"/>
    </source>
</evidence>
<gene>
    <name evidence="1" type="ORF">A3C25_02980</name>
</gene>